<dbReference type="Gene3D" id="3.30.428.10">
    <property type="entry name" value="HIT-like"/>
    <property type="match status" value="1"/>
</dbReference>
<keyword evidence="2" id="KW-0378">Hydrolase</keyword>
<feature type="domain" description="HIT" evidence="1">
    <location>
        <begin position="1"/>
        <end position="90"/>
    </location>
</feature>
<dbReference type="InterPro" id="IPR026026">
    <property type="entry name" value="HIT_Hint"/>
</dbReference>
<reference evidence="2" key="1">
    <citation type="submission" date="2016-10" db="EMBL/GenBank/DDBJ databases">
        <authorList>
            <person name="de Groot N.N."/>
        </authorList>
    </citation>
    <scope>NUCLEOTIDE SEQUENCE</scope>
</reference>
<dbReference type="InterPro" id="IPR036265">
    <property type="entry name" value="HIT-like_sf"/>
</dbReference>
<protein>
    <submittedName>
        <fullName evidence="2">Diadenosine tetraphosphate (Ap4A) hydrolase and other HIT family hydrolases</fullName>
    </submittedName>
</protein>
<dbReference type="PIRSF" id="PIRSF000714">
    <property type="entry name" value="HIT"/>
    <property type="match status" value="1"/>
</dbReference>
<evidence type="ECO:0000259" key="1">
    <source>
        <dbReference type="PROSITE" id="PS51084"/>
    </source>
</evidence>
<name>A0A1W1C9D3_9ZZZZ</name>
<dbReference type="EMBL" id="FPHE01000115">
    <property type="protein sequence ID" value="SFV62364.1"/>
    <property type="molecule type" value="Genomic_DNA"/>
</dbReference>
<dbReference type="GO" id="GO:0016787">
    <property type="term" value="F:hydrolase activity"/>
    <property type="evidence" value="ECO:0007669"/>
    <property type="project" value="UniProtKB-KW"/>
</dbReference>
<sequence>MKTIYENNLIRVDIEKSEVPWLKIFSQKPYREFFDATEEVKTEIIRALDIIGKEMIEFYEPEKINIASFGNYIPHLHWHVMARFKNDSYFPEPMWGSKQRSGSYRLKRFDEFIEAVQRKI</sequence>
<accession>A0A1W1C9D3</accession>
<dbReference type="Pfam" id="PF01230">
    <property type="entry name" value="HIT"/>
    <property type="match status" value="1"/>
</dbReference>
<dbReference type="AlphaFoldDB" id="A0A1W1C9D3"/>
<dbReference type="PROSITE" id="PS51084">
    <property type="entry name" value="HIT_2"/>
    <property type="match status" value="1"/>
</dbReference>
<evidence type="ECO:0000313" key="2">
    <source>
        <dbReference type="EMBL" id="SFV62364.1"/>
    </source>
</evidence>
<organism evidence="2">
    <name type="scientific">hydrothermal vent metagenome</name>
    <dbReference type="NCBI Taxonomy" id="652676"/>
    <lineage>
        <taxon>unclassified sequences</taxon>
        <taxon>metagenomes</taxon>
        <taxon>ecological metagenomes</taxon>
    </lineage>
</organism>
<dbReference type="SUPFAM" id="SSF54197">
    <property type="entry name" value="HIT-like"/>
    <property type="match status" value="1"/>
</dbReference>
<proteinExistence type="predicted"/>
<dbReference type="InterPro" id="IPR011146">
    <property type="entry name" value="HIT-like"/>
</dbReference>
<gene>
    <name evidence="2" type="ORF">MNB_SV-12-924</name>
</gene>